<gene>
    <name evidence="1" type="ORF">CAMGR0001_1894</name>
</gene>
<dbReference type="AlphaFoldDB" id="C8PEJ3"/>
<dbReference type="Proteomes" id="UP000005709">
    <property type="component" value="Unassembled WGS sequence"/>
</dbReference>
<accession>C8PEJ3</accession>
<comment type="caution">
    <text evidence="1">The sequence shown here is derived from an EMBL/GenBank/DDBJ whole genome shotgun (WGS) entry which is preliminary data.</text>
</comment>
<keyword evidence="2" id="KW-1185">Reference proteome</keyword>
<sequence length="56" mass="6378">MIVIFLARNIFLSFALSRYEYGYKFLNSTSSCLRQSCSEHSAPAAYFFISTLLELG</sequence>
<reference evidence="1 2" key="1">
    <citation type="submission" date="2009-07" db="EMBL/GenBank/DDBJ databases">
        <authorList>
            <person name="Madupu R."/>
            <person name="Sebastian Y."/>
            <person name="Durkin A.S."/>
            <person name="Torralba M."/>
            <person name="Methe B."/>
            <person name="Sutton G.G."/>
            <person name="Strausberg R.L."/>
            <person name="Nelson K.E."/>
        </authorList>
    </citation>
    <scope>NUCLEOTIDE SEQUENCE [LARGE SCALE GENOMIC DNA]</scope>
    <source>
        <strain evidence="1 2">RM3268</strain>
    </source>
</reference>
<name>C8PEJ3_9BACT</name>
<evidence type="ECO:0000313" key="2">
    <source>
        <dbReference type="Proteomes" id="UP000005709"/>
    </source>
</evidence>
<protein>
    <submittedName>
        <fullName evidence="1">Uncharacterized protein</fullName>
    </submittedName>
</protein>
<evidence type="ECO:0000313" key="1">
    <source>
        <dbReference type="EMBL" id="EEV18788.1"/>
    </source>
</evidence>
<dbReference type="EMBL" id="ACYG01000008">
    <property type="protein sequence ID" value="EEV18788.1"/>
    <property type="molecule type" value="Genomic_DNA"/>
</dbReference>
<organism evidence="1 2">
    <name type="scientific">Campylobacter gracilis RM3268</name>
    <dbReference type="NCBI Taxonomy" id="553220"/>
    <lineage>
        <taxon>Bacteria</taxon>
        <taxon>Pseudomonadati</taxon>
        <taxon>Campylobacterota</taxon>
        <taxon>Epsilonproteobacteria</taxon>
        <taxon>Campylobacterales</taxon>
        <taxon>Campylobacteraceae</taxon>
        <taxon>Campylobacter</taxon>
    </lineage>
</organism>
<proteinExistence type="predicted"/>